<dbReference type="GO" id="GO:0016705">
    <property type="term" value="F:oxidoreductase activity, acting on paired donors, with incorporation or reduction of molecular oxygen"/>
    <property type="evidence" value="ECO:0007669"/>
    <property type="project" value="InterPro"/>
</dbReference>
<dbReference type="InterPro" id="IPR002401">
    <property type="entry name" value="Cyt_P450_E_grp-I"/>
</dbReference>
<protein>
    <submittedName>
        <fullName evidence="8">Cytochrome p450</fullName>
    </submittedName>
</protein>
<dbReference type="Pfam" id="PF00067">
    <property type="entry name" value="p450"/>
    <property type="match status" value="1"/>
</dbReference>
<dbReference type="PROSITE" id="PS00086">
    <property type="entry name" value="CYTOCHROME_P450"/>
    <property type="match status" value="1"/>
</dbReference>
<dbReference type="GO" id="GO:0020037">
    <property type="term" value="F:heme binding"/>
    <property type="evidence" value="ECO:0007669"/>
    <property type="project" value="InterPro"/>
</dbReference>
<dbReference type="InterPro" id="IPR001128">
    <property type="entry name" value="Cyt_P450"/>
</dbReference>
<dbReference type="PRINTS" id="PR00385">
    <property type="entry name" value="P450"/>
</dbReference>
<gene>
    <name evidence="8" type="ORF">GQ607_002685</name>
</gene>
<dbReference type="OrthoDB" id="3945418at2759"/>
<proteinExistence type="inferred from homology"/>
<keyword evidence="7" id="KW-1133">Transmembrane helix</keyword>
<dbReference type="InterPro" id="IPR050121">
    <property type="entry name" value="Cytochrome_P450_monoxygenase"/>
</dbReference>
<dbReference type="InterPro" id="IPR036396">
    <property type="entry name" value="Cyt_P450_sf"/>
</dbReference>
<comment type="similarity">
    <text evidence="6">Belongs to the cytochrome P450 family.</text>
</comment>
<evidence type="ECO:0000256" key="3">
    <source>
        <dbReference type="ARBA" id="ARBA00022723"/>
    </source>
</evidence>
<evidence type="ECO:0000256" key="7">
    <source>
        <dbReference type="SAM" id="Phobius"/>
    </source>
</evidence>
<dbReference type="PANTHER" id="PTHR24305:SF234">
    <property type="entry name" value="CYTOCHROME P450"/>
    <property type="match status" value="1"/>
</dbReference>
<evidence type="ECO:0000256" key="5">
    <source>
        <dbReference type="PIRSR" id="PIRSR602401-1"/>
    </source>
</evidence>
<keyword evidence="6" id="KW-0560">Oxidoreductase</keyword>
<dbReference type="Proteomes" id="UP000434172">
    <property type="component" value="Unassembled WGS sequence"/>
</dbReference>
<keyword evidence="4 5" id="KW-0408">Iron</keyword>
<dbReference type="AlphaFoldDB" id="A0A8H3ZS88"/>
<dbReference type="PANTHER" id="PTHR24305">
    <property type="entry name" value="CYTOCHROME P450"/>
    <property type="match status" value="1"/>
</dbReference>
<reference evidence="8 9" key="1">
    <citation type="submission" date="2019-12" db="EMBL/GenBank/DDBJ databases">
        <title>A genome sequence resource for the geographically widespread anthracnose pathogen Colletotrichum asianum.</title>
        <authorList>
            <person name="Meng Y."/>
        </authorList>
    </citation>
    <scope>NUCLEOTIDE SEQUENCE [LARGE SCALE GENOMIC DNA]</scope>
    <source>
        <strain evidence="8 9">ICMP 18580</strain>
    </source>
</reference>
<keyword evidence="2 5" id="KW-0349">Heme</keyword>
<sequence length="512" mass="57824">MSSDNFTTWQPHFNDQVLSTRMAFSVPVAVLFFVFLTYLRGLYRVYLHPLSNFPGPREAAKSHSWLYQQTQKDYPEDIYEQIHHKYDAKAIRIAPNELHITDTNLYKVIYRQSNPFPKNEPFYLAFNAPSPTVFTEMDEAKHKERRRMLNPMFSRAGVLKLENLIRERLALLESKIERLREKQNIDFYDAFRLLTTNIIMEFCFADSHGMLEEQPDSFKSHFLTAFSVGAQGVKTLQQYPLLRIISNAIPVGLLKVISPELGSLFQLTDYAEQCVNRWRKSDGSKAAVNHPIVLENLTSLSDVALVGESLDLLVAGSDTSATSVTTALFEILRNPAIEKRLVEELDAAIPDKNDLPSLQTLEKIEYLTACVKEGIRLASAVPSRLPRIVPHNLSEPLVVDGKVVPPGTIVSMSAHTMHSSVDLWGPDARLFNPDRWLAPEAKGLDQYQVAFSKGARMCIGQNLVPVELTLILASILRKYKITFPSGFLPPRRVDNFTVELEGGLPLQVSPRA</sequence>
<evidence type="ECO:0000256" key="1">
    <source>
        <dbReference type="ARBA" id="ARBA00001971"/>
    </source>
</evidence>
<keyword evidence="6" id="KW-0503">Monooxygenase</keyword>
<accession>A0A8H3ZS88</accession>
<feature type="binding site" description="axial binding residue" evidence="5">
    <location>
        <position position="458"/>
    </location>
    <ligand>
        <name>heme</name>
        <dbReference type="ChEBI" id="CHEBI:30413"/>
    </ligand>
    <ligandPart>
        <name>Fe</name>
        <dbReference type="ChEBI" id="CHEBI:18248"/>
    </ligandPart>
</feature>
<keyword evidence="7" id="KW-0812">Transmembrane</keyword>
<evidence type="ECO:0000313" key="8">
    <source>
        <dbReference type="EMBL" id="KAF0329918.1"/>
    </source>
</evidence>
<dbReference type="GO" id="GO:0004497">
    <property type="term" value="F:monooxygenase activity"/>
    <property type="evidence" value="ECO:0007669"/>
    <property type="project" value="UniProtKB-KW"/>
</dbReference>
<feature type="transmembrane region" description="Helical" evidence="7">
    <location>
        <begin position="20"/>
        <end position="39"/>
    </location>
</feature>
<evidence type="ECO:0000313" key="9">
    <source>
        <dbReference type="Proteomes" id="UP000434172"/>
    </source>
</evidence>
<keyword evidence="9" id="KW-1185">Reference proteome</keyword>
<dbReference type="InterPro" id="IPR017972">
    <property type="entry name" value="Cyt_P450_CS"/>
</dbReference>
<name>A0A8H3ZS88_9PEZI</name>
<organism evidence="8 9">
    <name type="scientific">Colletotrichum asianum</name>
    <dbReference type="NCBI Taxonomy" id="702518"/>
    <lineage>
        <taxon>Eukaryota</taxon>
        <taxon>Fungi</taxon>
        <taxon>Dikarya</taxon>
        <taxon>Ascomycota</taxon>
        <taxon>Pezizomycotina</taxon>
        <taxon>Sordariomycetes</taxon>
        <taxon>Hypocreomycetidae</taxon>
        <taxon>Glomerellales</taxon>
        <taxon>Glomerellaceae</taxon>
        <taxon>Colletotrichum</taxon>
        <taxon>Colletotrichum gloeosporioides species complex</taxon>
    </lineage>
</organism>
<dbReference type="SUPFAM" id="SSF48264">
    <property type="entry name" value="Cytochrome P450"/>
    <property type="match status" value="1"/>
</dbReference>
<keyword evidence="7" id="KW-0472">Membrane</keyword>
<dbReference type="PRINTS" id="PR00463">
    <property type="entry name" value="EP450I"/>
</dbReference>
<evidence type="ECO:0000256" key="2">
    <source>
        <dbReference type="ARBA" id="ARBA00022617"/>
    </source>
</evidence>
<evidence type="ECO:0000256" key="4">
    <source>
        <dbReference type="ARBA" id="ARBA00023004"/>
    </source>
</evidence>
<dbReference type="Gene3D" id="1.10.630.10">
    <property type="entry name" value="Cytochrome P450"/>
    <property type="match status" value="1"/>
</dbReference>
<evidence type="ECO:0000256" key="6">
    <source>
        <dbReference type="RuleBase" id="RU000461"/>
    </source>
</evidence>
<dbReference type="EMBL" id="WOWK01000009">
    <property type="protein sequence ID" value="KAF0329918.1"/>
    <property type="molecule type" value="Genomic_DNA"/>
</dbReference>
<keyword evidence="3 5" id="KW-0479">Metal-binding</keyword>
<dbReference type="CDD" id="cd11062">
    <property type="entry name" value="CYP58-like"/>
    <property type="match status" value="1"/>
</dbReference>
<comment type="caution">
    <text evidence="8">The sequence shown here is derived from an EMBL/GenBank/DDBJ whole genome shotgun (WGS) entry which is preliminary data.</text>
</comment>
<dbReference type="GO" id="GO:0005506">
    <property type="term" value="F:iron ion binding"/>
    <property type="evidence" value="ECO:0007669"/>
    <property type="project" value="InterPro"/>
</dbReference>
<comment type="cofactor">
    <cofactor evidence="1 5">
        <name>heme</name>
        <dbReference type="ChEBI" id="CHEBI:30413"/>
    </cofactor>
</comment>